<dbReference type="GO" id="GO:0055085">
    <property type="term" value="P:transmembrane transport"/>
    <property type="evidence" value="ECO:0007669"/>
    <property type="project" value="UniProtKB-ARBA"/>
</dbReference>
<evidence type="ECO:0000313" key="6">
    <source>
        <dbReference type="EMBL" id="PTU30389.1"/>
    </source>
</evidence>
<comment type="caution">
    <text evidence="6">The sequence shown here is derived from an EMBL/GenBank/DDBJ whole genome shotgun (WGS) entry which is preliminary data.</text>
</comment>
<dbReference type="PANTHER" id="PTHR43776:SF7">
    <property type="entry name" value="D,D-DIPEPTIDE TRANSPORT ATP-BINDING PROTEIN DDPF-RELATED"/>
    <property type="match status" value="1"/>
</dbReference>
<dbReference type="OrthoDB" id="9784450at2"/>
<dbReference type="EMBL" id="QANS01000006">
    <property type="protein sequence ID" value="PTU30389.1"/>
    <property type="molecule type" value="Genomic_DNA"/>
</dbReference>
<name>A0A2T5MCT1_9GAMM</name>
<evidence type="ECO:0000256" key="4">
    <source>
        <dbReference type="ARBA" id="ARBA00022840"/>
    </source>
</evidence>
<dbReference type="Gene3D" id="3.40.50.300">
    <property type="entry name" value="P-loop containing nucleotide triphosphate hydrolases"/>
    <property type="match status" value="1"/>
</dbReference>
<dbReference type="GO" id="GO:0005524">
    <property type="term" value="F:ATP binding"/>
    <property type="evidence" value="ECO:0007669"/>
    <property type="project" value="UniProtKB-KW"/>
</dbReference>
<dbReference type="InterPro" id="IPR017871">
    <property type="entry name" value="ABC_transporter-like_CS"/>
</dbReference>
<dbReference type="InterPro" id="IPR003439">
    <property type="entry name" value="ABC_transporter-like_ATP-bd"/>
</dbReference>
<evidence type="ECO:0000313" key="7">
    <source>
        <dbReference type="Proteomes" id="UP000244248"/>
    </source>
</evidence>
<dbReference type="PANTHER" id="PTHR43776">
    <property type="entry name" value="TRANSPORT ATP-BINDING PROTEIN"/>
    <property type="match status" value="1"/>
</dbReference>
<feature type="domain" description="ABC transporter" evidence="5">
    <location>
        <begin position="10"/>
        <end position="259"/>
    </location>
</feature>
<accession>A0A2T5MCT1</accession>
<organism evidence="6 7">
    <name type="scientific">Stenotrophobium rhamnosiphilum</name>
    <dbReference type="NCBI Taxonomy" id="2029166"/>
    <lineage>
        <taxon>Bacteria</taxon>
        <taxon>Pseudomonadati</taxon>
        <taxon>Pseudomonadota</taxon>
        <taxon>Gammaproteobacteria</taxon>
        <taxon>Nevskiales</taxon>
        <taxon>Nevskiaceae</taxon>
        <taxon>Stenotrophobium</taxon>
    </lineage>
</organism>
<dbReference type="FunFam" id="3.40.50.300:FF:000016">
    <property type="entry name" value="Oligopeptide ABC transporter ATP-binding component"/>
    <property type="match status" value="1"/>
</dbReference>
<keyword evidence="4 6" id="KW-0067">ATP-binding</keyword>
<comment type="similarity">
    <text evidence="1">Belongs to the ABC transporter superfamily.</text>
</comment>
<evidence type="ECO:0000256" key="2">
    <source>
        <dbReference type="ARBA" id="ARBA00022448"/>
    </source>
</evidence>
<reference evidence="6 7" key="1">
    <citation type="submission" date="2018-04" db="EMBL/GenBank/DDBJ databases">
        <title>Novel species isolated from glacier.</title>
        <authorList>
            <person name="Liu Q."/>
            <person name="Xin Y.-H."/>
        </authorList>
    </citation>
    <scope>NUCLEOTIDE SEQUENCE [LARGE SCALE GENOMIC DNA]</scope>
    <source>
        <strain evidence="6 7">GT1R17</strain>
    </source>
</reference>
<dbReference type="GO" id="GO:0015833">
    <property type="term" value="P:peptide transport"/>
    <property type="evidence" value="ECO:0007669"/>
    <property type="project" value="InterPro"/>
</dbReference>
<dbReference type="InterPro" id="IPR003593">
    <property type="entry name" value="AAA+_ATPase"/>
</dbReference>
<dbReference type="SUPFAM" id="SSF52540">
    <property type="entry name" value="P-loop containing nucleoside triphosphate hydrolases"/>
    <property type="match status" value="1"/>
</dbReference>
<dbReference type="AlphaFoldDB" id="A0A2T5MCT1"/>
<dbReference type="InterPro" id="IPR027417">
    <property type="entry name" value="P-loop_NTPase"/>
</dbReference>
<evidence type="ECO:0000259" key="5">
    <source>
        <dbReference type="PROSITE" id="PS50893"/>
    </source>
</evidence>
<dbReference type="Pfam" id="PF08352">
    <property type="entry name" value="oligo_HPY"/>
    <property type="match status" value="1"/>
</dbReference>
<sequence>MENAKPLLEVRRLGVQYPVRGRWPWSARGRLRAVDELNFNLRAGETLGIVGESGSGKSTLARALVGMQTVDAGAVTFDGRNITKLDKKSWRPLRRDIQIVFQDPLASLNPRMTVGRIVGEPLKTLYPEISTADREGKVVAMLERVGLSRLHLNRYPHEFSGGQCQRIGIARALIVQPKLLICDEPVSALDVSVQAQIINLLKDLQREYGLALIFIAHDLAVVRHISHRVLVMYMGRMMEQADREILFASPSHPYTKALLASAPSTDLSPEDQRDRQMLEGEIPSPTNPPPGCVFATRCPMADEHCSRQAPHVRLLANGTAAACHYLGSA</sequence>
<proteinExistence type="inferred from homology"/>
<dbReference type="CDD" id="cd03257">
    <property type="entry name" value="ABC_NikE_OppD_transporters"/>
    <property type="match status" value="1"/>
</dbReference>
<dbReference type="InterPro" id="IPR050319">
    <property type="entry name" value="ABC_transp_ATP-bind"/>
</dbReference>
<dbReference type="Proteomes" id="UP000244248">
    <property type="component" value="Unassembled WGS sequence"/>
</dbReference>
<dbReference type="GO" id="GO:0016887">
    <property type="term" value="F:ATP hydrolysis activity"/>
    <property type="evidence" value="ECO:0007669"/>
    <property type="project" value="InterPro"/>
</dbReference>
<keyword evidence="2" id="KW-0813">Transport</keyword>
<dbReference type="SMART" id="SM00382">
    <property type="entry name" value="AAA"/>
    <property type="match status" value="1"/>
</dbReference>
<dbReference type="Pfam" id="PF00005">
    <property type="entry name" value="ABC_tran"/>
    <property type="match status" value="1"/>
</dbReference>
<gene>
    <name evidence="6" type="ORF">CJD38_15730</name>
</gene>
<dbReference type="InterPro" id="IPR013563">
    <property type="entry name" value="Oligopep_ABC_C"/>
</dbReference>
<dbReference type="PROSITE" id="PS00211">
    <property type="entry name" value="ABC_TRANSPORTER_1"/>
    <property type="match status" value="1"/>
</dbReference>
<dbReference type="PROSITE" id="PS50893">
    <property type="entry name" value="ABC_TRANSPORTER_2"/>
    <property type="match status" value="1"/>
</dbReference>
<protein>
    <submittedName>
        <fullName evidence="6">Oligopeptide ABC transporter ATP-binding protein OppF</fullName>
    </submittedName>
</protein>
<dbReference type="NCBIfam" id="TIGR01727">
    <property type="entry name" value="oligo_HPY"/>
    <property type="match status" value="1"/>
</dbReference>
<keyword evidence="3" id="KW-0547">Nucleotide-binding</keyword>
<keyword evidence="7" id="KW-1185">Reference proteome</keyword>
<evidence type="ECO:0000256" key="3">
    <source>
        <dbReference type="ARBA" id="ARBA00022741"/>
    </source>
</evidence>
<evidence type="ECO:0000256" key="1">
    <source>
        <dbReference type="ARBA" id="ARBA00005417"/>
    </source>
</evidence>